<dbReference type="PRINTS" id="PR00237">
    <property type="entry name" value="GPCRRHODOPSN"/>
</dbReference>
<evidence type="ECO:0000259" key="12">
    <source>
        <dbReference type="PROSITE" id="PS50262"/>
    </source>
</evidence>
<feature type="transmembrane region" description="Helical" evidence="11">
    <location>
        <begin position="225"/>
        <end position="253"/>
    </location>
</feature>
<keyword evidence="5" id="KW-0297">G-protein coupled receptor</keyword>
<feature type="domain" description="G-protein coupled receptors family 1 profile" evidence="12">
    <location>
        <begin position="44"/>
        <end position="284"/>
    </location>
</feature>
<dbReference type="AlphaFoldDB" id="A0A3Q3MBP0"/>
<dbReference type="GO" id="GO:0016493">
    <property type="term" value="F:C-C chemokine receptor activity"/>
    <property type="evidence" value="ECO:0007669"/>
    <property type="project" value="TreeGrafter"/>
</dbReference>
<dbReference type="GO" id="GO:0019957">
    <property type="term" value="F:C-C chemokine binding"/>
    <property type="evidence" value="ECO:0007669"/>
    <property type="project" value="TreeGrafter"/>
</dbReference>
<evidence type="ECO:0000256" key="9">
    <source>
        <dbReference type="ARBA" id="ARBA00023224"/>
    </source>
</evidence>
<evidence type="ECO:0000256" key="7">
    <source>
        <dbReference type="ARBA" id="ARBA00023170"/>
    </source>
</evidence>
<evidence type="ECO:0000256" key="6">
    <source>
        <dbReference type="ARBA" id="ARBA00023136"/>
    </source>
</evidence>
<dbReference type="Gene3D" id="1.20.1070.10">
    <property type="entry name" value="Rhodopsin 7-helix transmembrane proteins"/>
    <property type="match status" value="1"/>
</dbReference>
<evidence type="ECO:0000256" key="8">
    <source>
        <dbReference type="ARBA" id="ARBA00023180"/>
    </source>
</evidence>
<feature type="transmembrane region" description="Helical" evidence="11">
    <location>
        <begin position="65"/>
        <end position="85"/>
    </location>
</feature>
<keyword evidence="3 11" id="KW-0812">Transmembrane</keyword>
<proteinExistence type="predicted"/>
<feature type="transmembrane region" description="Helical" evidence="11">
    <location>
        <begin position="183"/>
        <end position="205"/>
    </location>
</feature>
<name>A0A3Q3MBP0_9TELE</name>
<dbReference type="InterPro" id="IPR000276">
    <property type="entry name" value="GPCR_Rhodpsn"/>
</dbReference>
<keyword evidence="4 11" id="KW-1133">Transmembrane helix</keyword>
<keyword evidence="14" id="KW-1185">Reference proteome</keyword>
<dbReference type="GO" id="GO:0004974">
    <property type="term" value="F:leukotriene receptor activity"/>
    <property type="evidence" value="ECO:0007669"/>
    <property type="project" value="UniProtKB-ARBA"/>
</dbReference>
<dbReference type="GO" id="GO:0007204">
    <property type="term" value="P:positive regulation of cytosolic calcium ion concentration"/>
    <property type="evidence" value="ECO:0007669"/>
    <property type="project" value="TreeGrafter"/>
</dbReference>
<feature type="transmembrane region" description="Helical" evidence="11">
    <location>
        <begin position="140"/>
        <end position="159"/>
    </location>
</feature>
<dbReference type="InterPro" id="IPR017452">
    <property type="entry name" value="GPCR_Rhodpsn_7TM"/>
</dbReference>
<evidence type="ECO:0000256" key="10">
    <source>
        <dbReference type="SAM" id="MobiDB-lite"/>
    </source>
</evidence>
<accession>A0A3Q3MBP0</accession>
<dbReference type="GO" id="GO:0060326">
    <property type="term" value="P:cell chemotaxis"/>
    <property type="evidence" value="ECO:0007669"/>
    <property type="project" value="TreeGrafter"/>
</dbReference>
<feature type="region of interest" description="Disordered" evidence="10">
    <location>
        <begin position="1"/>
        <end position="21"/>
    </location>
</feature>
<dbReference type="Pfam" id="PF00001">
    <property type="entry name" value="7tm_1"/>
    <property type="match status" value="1"/>
</dbReference>
<dbReference type="GeneTree" id="ENSGT00950000182966"/>
<feature type="compositionally biased region" description="Basic residues" evidence="10">
    <location>
        <begin position="1"/>
        <end position="12"/>
    </location>
</feature>
<feature type="transmembrane region" description="Helical" evidence="11">
    <location>
        <begin position="265"/>
        <end position="287"/>
    </location>
</feature>
<feature type="transmembrane region" description="Helical" evidence="11">
    <location>
        <begin position="28"/>
        <end position="53"/>
    </location>
</feature>
<evidence type="ECO:0000313" key="13">
    <source>
        <dbReference type="Ensembl" id="ENSMAMP00000022602.2"/>
    </source>
</evidence>
<dbReference type="InParanoid" id="A0A3Q3MBP0"/>
<dbReference type="PANTHER" id="PTHR10489:SF946">
    <property type="entry name" value="LEUKOTRIENE B4 RECEPTOR 1-LIKE"/>
    <property type="match status" value="1"/>
</dbReference>
<reference evidence="13" key="2">
    <citation type="submission" date="2025-09" db="UniProtKB">
        <authorList>
            <consortium name="Ensembl"/>
        </authorList>
    </citation>
    <scope>IDENTIFICATION</scope>
</reference>
<comment type="subcellular location">
    <subcellularLocation>
        <location evidence="1">Cell membrane</location>
        <topology evidence="1">Multi-pass membrane protein</topology>
    </subcellularLocation>
</comment>
<evidence type="ECO:0000256" key="11">
    <source>
        <dbReference type="SAM" id="Phobius"/>
    </source>
</evidence>
<dbReference type="GO" id="GO:0006955">
    <property type="term" value="P:immune response"/>
    <property type="evidence" value="ECO:0007669"/>
    <property type="project" value="TreeGrafter"/>
</dbReference>
<sequence>YTHTHTHTHMNKRSAEQPSPVSWEPSSLVTAVVLCFCVLLGVPGNIAVIILRSHWQHLSSLSQSLMLNLTVSDLLCLITLPLWIYSFLYNWIFGVLTCKLLAYLVYFSLYSSLLTVTMLSIQRYLLVVYLQRYLDHIGKWRVLVLLWLIAMSLSIPALVHEQLTTEQNRTQCHKKYSSDTQQVAVLLTEFLIGCVSCFVVAFAYISLYRKVNQVAFFNNPLTTKLVTSLIVTFFVLWIPYHTINVICVSAILLKNNHMLKICRDSSNIAAALIFVNSCLNPLLYAFASVKKNLPLQNTCQI</sequence>
<dbReference type="STRING" id="205130.ENSMAMP00000022602"/>
<dbReference type="GO" id="GO:0009897">
    <property type="term" value="C:external side of plasma membrane"/>
    <property type="evidence" value="ECO:0007669"/>
    <property type="project" value="TreeGrafter"/>
</dbReference>
<keyword evidence="9" id="KW-0807">Transducer</keyword>
<evidence type="ECO:0000313" key="14">
    <source>
        <dbReference type="Proteomes" id="UP000261640"/>
    </source>
</evidence>
<keyword evidence="7" id="KW-0675">Receptor</keyword>
<reference evidence="13" key="1">
    <citation type="submission" date="2025-08" db="UniProtKB">
        <authorList>
            <consortium name="Ensembl"/>
        </authorList>
    </citation>
    <scope>IDENTIFICATION</scope>
</reference>
<dbReference type="InterPro" id="IPR050119">
    <property type="entry name" value="CCR1-9-like"/>
</dbReference>
<evidence type="ECO:0000256" key="5">
    <source>
        <dbReference type="ARBA" id="ARBA00023040"/>
    </source>
</evidence>
<protein>
    <submittedName>
        <fullName evidence="13">C-X-C chemokine receptor type 4-like</fullName>
    </submittedName>
</protein>
<dbReference type="SUPFAM" id="SSF81321">
    <property type="entry name" value="Family A G protein-coupled receptor-like"/>
    <property type="match status" value="1"/>
</dbReference>
<keyword evidence="8" id="KW-0325">Glycoprotein</keyword>
<dbReference type="PANTHER" id="PTHR10489">
    <property type="entry name" value="CELL ADHESION MOLECULE"/>
    <property type="match status" value="1"/>
</dbReference>
<dbReference type="FunFam" id="1.20.1070.10:FF:000109">
    <property type="entry name" value="Leukotriene B4 receptor"/>
    <property type="match status" value="1"/>
</dbReference>
<evidence type="ECO:0000256" key="3">
    <source>
        <dbReference type="ARBA" id="ARBA00022692"/>
    </source>
</evidence>
<dbReference type="Ensembl" id="ENSMAMT00000023182.2">
    <property type="protein sequence ID" value="ENSMAMP00000022602.2"/>
    <property type="gene ID" value="ENSMAMG00000015211.2"/>
</dbReference>
<dbReference type="PROSITE" id="PS50262">
    <property type="entry name" value="G_PROTEIN_RECEP_F1_2"/>
    <property type="match status" value="1"/>
</dbReference>
<evidence type="ECO:0000256" key="4">
    <source>
        <dbReference type="ARBA" id="ARBA00022989"/>
    </source>
</evidence>
<evidence type="ECO:0000256" key="1">
    <source>
        <dbReference type="ARBA" id="ARBA00004651"/>
    </source>
</evidence>
<keyword evidence="6 11" id="KW-0472">Membrane</keyword>
<evidence type="ECO:0000256" key="2">
    <source>
        <dbReference type="ARBA" id="ARBA00022475"/>
    </source>
</evidence>
<dbReference type="Proteomes" id="UP000261640">
    <property type="component" value="Unplaced"/>
</dbReference>
<keyword evidence="2" id="KW-1003">Cell membrane</keyword>
<organism evidence="13 14">
    <name type="scientific">Mastacembelus armatus</name>
    <name type="common">zig-zag eel</name>
    <dbReference type="NCBI Taxonomy" id="205130"/>
    <lineage>
        <taxon>Eukaryota</taxon>
        <taxon>Metazoa</taxon>
        <taxon>Chordata</taxon>
        <taxon>Craniata</taxon>
        <taxon>Vertebrata</taxon>
        <taxon>Euteleostomi</taxon>
        <taxon>Actinopterygii</taxon>
        <taxon>Neopterygii</taxon>
        <taxon>Teleostei</taxon>
        <taxon>Neoteleostei</taxon>
        <taxon>Acanthomorphata</taxon>
        <taxon>Anabantaria</taxon>
        <taxon>Synbranchiformes</taxon>
        <taxon>Mastacembelidae</taxon>
        <taxon>Mastacembelus</taxon>
    </lineage>
</organism>
<dbReference type="GO" id="GO:0019722">
    <property type="term" value="P:calcium-mediated signaling"/>
    <property type="evidence" value="ECO:0007669"/>
    <property type="project" value="TreeGrafter"/>
</dbReference>